<feature type="site" description="Lowers pKa of active site Tyr" evidence="6">
    <location>
        <position position="61"/>
    </location>
</feature>
<evidence type="ECO:0000256" key="4">
    <source>
        <dbReference type="PIRSR" id="PIRSR000097-1"/>
    </source>
</evidence>
<proteinExistence type="inferred from homology"/>
<keyword evidence="3" id="KW-0560">Oxidoreductase</keyword>
<dbReference type="AlphaFoldDB" id="A0A4R5AC63"/>
<dbReference type="OrthoDB" id="9804790at2"/>
<evidence type="ECO:0000256" key="1">
    <source>
        <dbReference type="ARBA" id="ARBA00007905"/>
    </source>
</evidence>
<comment type="similarity">
    <text evidence="1">Belongs to the aldo/keto reductase family.</text>
</comment>
<evidence type="ECO:0000259" key="7">
    <source>
        <dbReference type="Pfam" id="PF00248"/>
    </source>
</evidence>
<dbReference type="Gene3D" id="3.20.20.100">
    <property type="entry name" value="NADP-dependent oxidoreductase domain"/>
    <property type="match status" value="1"/>
</dbReference>
<dbReference type="SUPFAM" id="SSF51430">
    <property type="entry name" value="NAD(P)-linked oxidoreductase"/>
    <property type="match status" value="1"/>
</dbReference>
<dbReference type="CDD" id="cd19071">
    <property type="entry name" value="AKR_AKR1-5-like"/>
    <property type="match status" value="1"/>
</dbReference>
<feature type="active site" description="Proton donor" evidence="4">
    <location>
        <position position="36"/>
    </location>
</feature>
<evidence type="ECO:0000313" key="9">
    <source>
        <dbReference type="Proteomes" id="UP000295217"/>
    </source>
</evidence>
<keyword evidence="9" id="KW-1185">Reference proteome</keyword>
<feature type="domain" description="NADP-dependent oxidoreductase" evidence="7">
    <location>
        <begin position="4"/>
        <end position="241"/>
    </location>
</feature>
<dbReference type="InterPro" id="IPR023210">
    <property type="entry name" value="NADP_OxRdtase_dom"/>
</dbReference>
<evidence type="ECO:0000256" key="3">
    <source>
        <dbReference type="ARBA" id="ARBA00023002"/>
    </source>
</evidence>
<evidence type="ECO:0000256" key="5">
    <source>
        <dbReference type="PIRSR" id="PIRSR000097-2"/>
    </source>
</evidence>
<organism evidence="8 9">
    <name type="scientific">Jiangella aurantiaca</name>
    <dbReference type="NCBI Taxonomy" id="2530373"/>
    <lineage>
        <taxon>Bacteria</taxon>
        <taxon>Bacillati</taxon>
        <taxon>Actinomycetota</taxon>
        <taxon>Actinomycetes</taxon>
        <taxon>Jiangellales</taxon>
        <taxon>Jiangellaceae</taxon>
        <taxon>Jiangella</taxon>
    </lineage>
</organism>
<dbReference type="PIRSF" id="PIRSF000097">
    <property type="entry name" value="AKR"/>
    <property type="match status" value="1"/>
</dbReference>
<feature type="binding site" evidence="5">
    <location>
        <position position="90"/>
    </location>
    <ligand>
        <name>substrate</name>
    </ligand>
</feature>
<sequence>MPMLGLGTWQLTHDTAATVEEALRLGYRMIDTAVDYETQPGIGEGIRRSGLDRQDFYLVTKVEENEDAYRGTVRDLRELDLDHADLMLLHRPPPGGAGQELWAGLIRAKEDGLTRDIGVSNYKIEQIEELIDATGEVPTVNQIEWTPFGWSPQMLDYCRQRRIVVQAYSPLTRAERLTDDKLAGIASEYGKSPAQVLIRWNLQRGVSAIPKANRRDHLTENLEVFDFELADTHMEQLNGLDEHWSALGPAPMYV</sequence>
<evidence type="ECO:0000313" key="8">
    <source>
        <dbReference type="EMBL" id="TDD68800.1"/>
    </source>
</evidence>
<evidence type="ECO:0000256" key="2">
    <source>
        <dbReference type="ARBA" id="ARBA00022857"/>
    </source>
</evidence>
<protein>
    <submittedName>
        <fullName evidence="8">Aldo/keto reductase</fullName>
    </submittedName>
</protein>
<dbReference type="Pfam" id="PF00248">
    <property type="entry name" value="Aldo_ket_red"/>
    <property type="match status" value="1"/>
</dbReference>
<dbReference type="PROSITE" id="PS00062">
    <property type="entry name" value="ALDOKETO_REDUCTASE_2"/>
    <property type="match status" value="1"/>
</dbReference>
<accession>A0A4R5AC63</accession>
<dbReference type="Proteomes" id="UP000295217">
    <property type="component" value="Unassembled WGS sequence"/>
</dbReference>
<dbReference type="InterPro" id="IPR018170">
    <property type="entry name" value="Aldo/ket_reductase_CS"/>
</dbReference>
<dbReference type="InterPro" id="IPR020471">
    <property type="entry name" value="AKR"/>
</dbReference>
<gene>
    <name evidence="8" type="ORF">E1262_15005</name>
</gene>
<reference evidence="8 9" key="1">
    <citation type="submission" date="2019-02" db="EMBL/GenBank/DDBJ databases">
        <title>Draft genome sequences of novel Actinobacteria.</title>
        <authorList>
            <person name="Sahin N."/>
            <person name="Ay H."/>
            <person name="Saygin H."/>
        </authorList>
    </citation>
    <scope>NUCLEOTIDE SEQUENCE [LARGE SCALE GENOMIC DNA]</scope>
    <source>
        <strain evidence="8 9">8K307</strain>
    </source>
</reference>
<dbReference type="GO" id="GO:0016616">
    <property type="term" value="F:oxidoreductase activity, acting on the CH-OH group of donors, NAD or NADP as acceptor"/>
    <property type="evidence" value="ECO:0007669"/>
    <property type="project" value="UniProtKB-ARBA"/>
</dbReference>
<dbReference type="EMBL" id="SMLB01000018">
    <property type="protein sequence ID" value="TDD68800.1"/>
    <property type="molecule type" value="Genomic_DNA"/>
</dbReference>
<dbReference type="PRINTS" id="PR00069">
    <property type="entry name" value="ALDKETRDTASE"/>
</dbReference>
<dbReference type="FunFam" id="3.20.20.100:FF:000002">
    <property type="entry name" value="2,5-diketo-D-gluconic acid reductase A"/>
    <property type="match status" value="1"/>
</dbReference>
<keyword evidence="2" id="KW-0521">NADP</keyword>
<name>A0A4R5AC63_9ACTN</name>
<dbReference type="InterPro" id="IPR036812">
    <property type="entry name" value="NAD(P)_OxRdtase_dom_sf"/>
</dbReference>
<dbReference type="PANTHER" id="PTHR43827">
    <property type="entry name" value="2,5-DIKETO-D-GLUCONIC ACID REDUCTASE"/>
    <property type="match status" value="1"/>
</dbReference>
<comment type="caution">
    <text evidence="8">The sequence shown here is derived from an EMBL/GenBank/DDBJ whole genome shotgun (WGS) entry which is preliminary data.</text>
</comment>
<dbReference type="PANTHER" id="PTHR43827:SF3">
    <property type="entry name" value="NADP-DEPENDENT OXIDOREDUCTASE DOMAIN-CONTAINING PROTEIN"/>
    <property type="match status" value="1"/>
</dbReference>
<evidence type="ECO:0000256" key="6">
    <source>
        <dbReference type="PIRSR" id="PIRSR000097-3"/>
    </source>
</evidence>